<protein>
    <submittedName>
        <fullName evidence="1">Uncharacterized protein</fullName>
    </submittedName>
</protein>
<evidence type="ECO:0000313" key="1">
    <source>
        <dbReference type="EMBL" id="CAE8600293.1"/>
    </source>
</evidence>
<keyword evidence="2" id="KW-1185">Reference proteome</keyword>
<name>A0A813ERB8_POLGL</name>
<gene>
    <name evidence="1" type="ORF">PGLA1383_LOCUS18624</name>
</gene>
<dbReference type="Proteomes" id="UP000654075">
    <property type="component" value="Unassembled WGS sequence"/>
</dbReference>
<dbReference type="AlphaFoldDB" id="A0A813ERB8"/>
<organism evidence="1 2">
    <name type="scientific">Polarella glacialis</name>
    <name type="common">Dinoflagellate</name>
    <dbReference type="NCBI Taxonomy" id="89957"/>
    <lineage>
        <taxon>Eukaryota</taxon>
        <taxon>Sar</taxon>
        <taxon>Alveolata</taxon>
        <taxon>Dinophyceae</taxon>
        <taxon>Suessiales</taxon>
        <taxon>Suessiaceae</taxon>
        <taxon>Polarella</taxon>
    </lineage>
</organism>
<proteinExistence type="predicted"/>
<comment type="caution">
    <text evidence="1">The sequence shown here is derived from an EMBL/GenBank/DDBJ whole genome shotgun (WGS) entry which is preliminary data.</text>
</comment>
<reference evidence="1" key="1">
    <citation type="submission" date="2021-02" db="EMBL/GenBank/DDBJ databases">
        <authorList>
            <person name="Dougan E. K."/>
            <person name="Rhodes N."/>
            <person name="Thang M."/>
            <person name="Chan C."/>
        </authorList>
    </citation>
    <scope>NUCLEOTIDE SEQUENCE</scope>
</reference>
<accession>A0A813ERB8</accession>
<dbReference type="EMBL" id="CAJNNV010012010">
    <property type="protein sequence ID" value="CAE8600293.1"/>
    <property type="molecule type" value="Genomic_DNA"/>
</dbReference>
<evidence type="ECO:0000313" key="2">
    <source>
        <dbReference type="Proteomes" id="UP000654075"/>
    </source>
</evidence>
<sequence length="104" mass="11574">MSSWPVGCSMISLPTPTTTTTSISPATFATTRPGPAVQSGFRRPSCTCPLGQQLFWMTFWWTLCLQWQSWACNFLTVKSTHLSGSALTTWRRLQDKAAVNLRTS</sequence>